<dbReference type="RefSeq" id="XP_025420854.1">
    <property type="nucleotide sequence ID" value="XM_025565069.1"/>
</dbReference>
<name>A0A8B8GCA8_9HEMI</name>
<dbReference type="GeneID" id="112690960"/>
<organism evidence="2 3">
    <name type="scientific">Sipha flava</name>
    <name type="common">yellow sugarcane aphid</name>
    <dbReference type="NCBI Taxonomy" id="143950"/>
    <lineage>
        <taxon>Eukaryota</taxon>
        <taxon>Metazoa</taxon>
        <taxon>Ecdysozoa</taxon>
        <taxon>Arthropoda</taxon>
        <taxon>Hexapoda</taxon>
        <taxon>Insecta</taxon>
        <taxon>Pterygota</taxon>
        <taxon>Neoptera</taxon>
        <taxon>Paraneoptera</taxon>
        <taxon>Hemiptera</taxon>
        <taxon>Sternorrhyncha</taxon>
        <taxon>Aphidomorpha</taxon>
        <taxon>Aphidoidea</taxon>
        <taxon>Aphididae</taxon>
        <taxon>Sipha</taxon>
    </lineage>
</organism>
<dbReference type="InterPro" id="IPR001584">
    <property type="entry name" value="Integrase_cat-core"/>
</dbReference>
<evidence type="ECO:0000313" key="2">
    <source>
        <dbReference type="Proteomes" id="UP000694846"/>
    </source>
</evidence>
<dbReference type="GO" id="GO:0003676">
    <property type="term" value="F:nucleic acid binding"/>
    <property type="evidence" value="ECO:0007669"/>
    <property type="project" value="InterPro"/>
</dbReference>
<dbReference type="Proteomes" id="UP000694846">
    <property type="component" value="Unplaced"/>
</dbReference>
<dbReference type="SUPFAM" id="SSF53098">
    <property type="entry name" value="Ribonuclease H-like"/>
    <property type="match status" value="1"/>
</dbReference>
<gene>
    <name evidence="3" type="primary">LOC112690960</name>
</gene>
<protein>
    <submittedName>
        <fullName evidence="3">Uncharacterized protein K02A2.6-like</fullName>
    </submittedName>
</protein>
<dbReference type="GO" id="GO:0015074">
    <property type="term" value="P:DNA integration"/>
    <property type="evidence" value="ECO:0007669"/>
    <property type="project" value="InterPro"/>
</dbReference>
<dbReference type="Pfam" id="PF00665">
    <property type="entry name" value="rve"/>
    <property type="match status" value="1"/>
</dbReference>
<dbReference type="AlphaFoldDB" id="A0A8B8GCA8"/>
<dbReference type="InterPro" id="IPR012337">
    <property type="entry name" value="RNaseH-like_sf"/>
</dbReference>
<reference evidence="3" key="1">
    <citation type="submission" date="2025-08" db="UniProtKB">
        <authorList>
            <consortium name="RefSeq"/>
        </authorList>
    </citation>
    <scope>IDENTIFICATION</scope>
    <source>
        <tissue evidence="3">Whole body</tissue>
    </source>
</reference>
<dbReference type="Gene3D" id="3.30.420.10">
    <property type="entry name" value="Ribonuclease H-like superfamily/Ribonuclease H"/>
    <property type="match status" value="1"/>
</dbReference>
<feature type="domain" description="Integrase catalytic" evidence="1">
    <location>
        <begin position="89"/>
        <end position="223"/>
    </location>
</feature>
<dbReference type="InterPro" id="IPR036397">
    <property type="entry name" value="RNaseH_sf"/>
</dbReference>
<sequence>MSEEEQVLAMQRTDAALKHIVEILSREDLSRTQSEAELVKDYCLEKGLLYRRVTVDGNIRKLWAVPNSMRKSIVVPRERQPGELNPIEPGKRPFETVNLDHVGPFVKSTKGNRYILVLIDNLTKFVKLYPVRSCGTEGMTNSLRQFILTYGSPKRVISDRGTAFTSRAFGNFCSQHGIKPILNSVRHPQSNGQVERVNSTLIPVLQANMECDNKWDKLLLEAE</sequence>
<dbReference type="PANTHER" id="PTHR37984:SF5">
    <property type="entry name" value="PROTEIN NYNRIN-LIKE"/>
    <property type="match status" value="1"/>
</dbReference>
<evidence type="ECO:0000313" key="3">
    <source>
        <dbReference type="RefSeq" id="XP_025420854.1"/>
    </source>
</evidence>
<accession>A0A8B8GCA8</accession>
<dbReference type="InterPro" id="IPR050951">
    <property type="entry name" value="Retrovirus_Pol_polyprotein"/>
</dbReference>
<dbReference type="PANTHER" id="PTHR37984">
    <property type="entry name" value="PROTEIN CBG26694"/>
    <property type="match status" value="1"/>
</dbReference>
<proteinExistence type="predicted"/>
<dbReference type="OrthoDB" id="6625139at2759"/>
<evidence type="ECO:0000259" key="1">
    <source>
        <dbReference type="PROSITE" id="PS50994"/>
    </source>
</evidence>
<dbReference type="PROSITE" id="PS50994">
    <property type="entry name" value="INTEGRASE"/>
    <property type="match status" value="1"/>
</dbReference>
<keyword evidence="2" id="KW-1185">Reference proteome</keyword>